<organism evidence="2 3">
    <name type="scientific">Nocardia abscessus</name>
    <dbReference type="NCBI Taxonomy" id="120957"/>
    <lineage>
        <taxon>Bacteria</taxon>
        <taxon>Bacillati</taxon>
        <taxon>Actinomycetota</taxon>
        <taxon>Actinomycetes</taxon>
        <taxon>Mycobacteriales</taxon>
        <taxon>Nocardiaceae</taxon>
        <taxon>Nocardia</taxon>
    </lineage>
</organism>
<evidence type="ECO:0000256" key="1">
    <source>
        <dbReference type="SAM" id="SignalP"/>
    </source>
</evidence>
<sequence length="84" mass="9225">MITKLIGGAALALSLAFGAAGTASADIETWLAIYVDGRSHQFASKGECENFGRANVGKFAGEFREWSCNYLPHFNKYELQGHRR</sequence>
<protein>
    <recommendedName>
        <fullName evidence="4">Secreted protein</fullName>
    </recommendedName>
</protein>
<dbReference type="EMBL" id="JADLRE010000007">
    <property type="protein sequence ID" value="MBF6225646.1"/>
    <property type="molecule type" value="Genomic_DNA"/>
</dbReference>
<keyword evidence="3" id="KW-1185">Reference proteome</keyword>
<reference evidence="2 3" key="1">
    <citation type="submission" date="2020-10" db="EMBL/GenBank/DDBJ databases">
        <title>Identification of Nocardia species via Next-generation sequencing and recognition of intraspecies genetic diversity.</title>
        <authorList>
            <person name="Li P."/>
            <person name="Li P."/>
            <person name="Lu B."/>
        </authorList>
    </citation>
    <scope>NUCLEOTIDE SEQUENCE [LARGE SCALE GENOMIC DNA]</scope>
    <source>
        <strain evidence="2 3">N-11</strain>
    </source>
</reference>
<feature type="signal peptide" evidence="1">
    <location>
        <begin position="1"/>
        <end position="25"/>
    </location>
</feature>
<evidence type="ECO:0000313" key="2">
    <source>
        <dbReference type="EMBL" id="MBF6225646.1"/>
    </source>
</evidence>
<evidence type="ECO:0008006" key="4">
    <source>
        <dbReference type="Google" id="ProtNLM"/>
    </source>
</evidence>
<keyword evidence="1" id="KW-0732">Signal</keyword>
<comment type="caution">
    <text evidence="2">The sequence shown here is derived from an EMBL/GenBank/DDBJ whole genome shotgun (WGS) entry which is preliminary data.</text>
</comment>
<name>A0ABS0C5I9_9NOCA</name>
<dbReference type="GeneID" id="86962981"/>
<dbReference type="Proteomes" id="UP000807309">
    <property type="component" value="Unassembled WGS sequence"/>
</dbReference>
<feature type="chain" id="PRO_5045756113" description="Secreted protein" evidence="1">
    <location>
        <begin position="26"/>
        <end position="84"/>
    </location>
</feature>
<proteinExistence type="predicted"/>
<dbReference type="RefSeq" id="WP_157229594.1">
    <property type="nucleotide sequence ID" value="NZ_JADLRE010000007.1"/>
</dbReference>
<gene>
    <name evidence="2" type="ORF">IU470_11095</name>
</gene>
<accession>A0ABS0C5I9</accession>
<evidence type="ECO:0000313" key="3">
    <source>
        <dbReference type="Proteomes" id="UP000807309"/>
    </source>
</evidence>